<evidence type="ECO:0000256" key="8">
    <source>
        <dbReference type="ARBA" id="ARBA00023242"/>
    </source>
</evidence>
<dbReference type="PANTHER" id="PTHR26374:SF456">
    <property type="entry name" value="ZINC FINGER PROTEIN ZAT5-LIKE"/>
    <property type="match status" value="1"/>
</dbReference>
<feature type="region of interest" description="Disordered" evidence="10">
    <location>
        <begin position="61"/>
        <end position="85"/>
    </location>
</feature>
<dbReference type="PANTHER" id="PTHR26374">
    <property type="entry name" value="ZINC FINGER PROTEIN ZAT5"/>
    <property type="match status" value="1"/>
</dbReference>
<protein>
    <recommendedName>
        <fullName evidence="11">C2H2-type domain-containing protein</fullName>
    </recommendedName>
</protein>
<dbReference type="InterPro" id="IPR036236">
    <property type="entry name" value="Znf_C2H2_sf"/>
</dbReference>
<reference evidence="12" key="1">
    <citation type="submission" date="2022-04" db="EMBL/GenBank/DDBJ databases">
        <title>Carnegiea gigantea Genome sequencing and assembly v2.</title>
        <authorList>
            <person name="Copetti D."/>
            <person name="Sanderson M.J."/>
            <person name="Burquez A."/>
            <person name="Wojciechowski M.F."/>
        </authorList>
    </citation>
    <scope>NUCLEOTIDE SEQUENCE</scope>
    <source>
        <strain evidence="12">SGP5-SGP5p</strain>
        <tissue evidence="12">Aerial part</tissue>
    </source>
</reference>
<proteinExistence type="predicted"/>
<feature type="region of interest" description="Disordered" evidence="10">
    <location>
        <begin position="128"/>
        <end position="148"/>
    </location>
</feature>
<evidence type="ECO:0000256" key="7">
    <source>
        <dbReference type="ARBA" id="ARBA00023163"/>
    </source>
</evidence>
<feature type="compositionally biased region" description="Low complexity" evidence="10">
    <location>
        <begin position="128"/>
        <end position="138"/>
    </location>
</feature>
<dbReference type="Gene3D" id="3.30.160.60">
    <property type="entry name" value="Classic Zinc Finger"/>
    <property type="match status" value="1"/>
</dbReference>
<evidence type="ECO:0000256" key="2">
    <source>
        <dbReference type="ARBA" id="ARBA00022723"/>
    </source>
</evidence>
<evidence type="ECO:0000259" key="11">
    <source>
        <dbReference type="PROSITE" id="PS50157"/>
    </source>
</evidence>
<feature type="domain" description="C2H2-type" evidence="11">
    <location>
        <begin position="45"/>
        <end position="72"/>
    </location>
</feature>
<dbReference type="Pfam" id="PF13912">
    <property type="entry name" value="zf-C2H2_6"/>
    <property type="match status" value="2"/>
</dbReference>
<comment type="subcellular location">
    <subcellularLocation>
        <location evidence="1">Nucleus</location>
    </subcellularLocation>
</comment>
<comment type="caution">
    <text evidence="12">The sequence shown here is derived from an EMBL/GenBank/DDBJ whole genome shotgun (WGS) entry which is preliminary data.</text>
</comment>
<keyword evidence="2" id="KW-0479">Metal-binding</keyword>
<evidence type="ECO:0000256" key="4">
    <source>
        <dbReference type="ARBA" id="ARBA00022771"/>
    </source>
</evidence>
<dbReference type="EMBL" id="JAKOGI010000205">
    <property type="protein sequence ID" value="KAJ8439910.1"/>
    <property type="molecule type" value="Genomic_DNA"/>
</dbReference>
<keyword evidence="8" id="KW-0539">Nucleus</keyword>
<sequence>MATTTSNNRGGAGEIETFAMANCLMLLSSQSGFDRAVASDPTRMFSCKTCGRRFPSFQALGGHRASHNKNKPLAGGELADGKSPAQAKPKTHACSICGLEFPIGQALGGHMRRHRAVLSGGGAAAVSSTVTSEGSVGRSDGGDDVSKKRKLNNDGVVVAPVLKKWNNSKRICLGLDLNFPPWKEEVVVNDGDDHDEIEEGEIVEQESEDNNIHAEEQKFAR</sequence>
<feature type="compositionally biased region" description="Basic and acidic residues" evidence="10">
    <location>
        <begin position="210"/>
        <end position="221"/>
    </location>
</feature>
<dbReference type="Proteomes" id="UP001153076">
    <property type="component" value="Unassembled WGS sequence"/>
</dbReference>
<dbReference type="PROSITE" id="PS00028">
    <property type="entry name" value="ZINC_FINGER_C2H2_1"/>
    <property type="match status" value="2"/>
</dbReference>
<dbReference type="SUPFAM" id="SSF57667">
    <property type="entry name" value="beta-beta-alpha zinc fingers"/>
    <property type="match status" value="1"/>
</dbReference>
<evidence type="ECO:0000256" key="1">
    <source>
        <dbReference type="ARBA" id="ARBA00004123"/>
    </source>
</evidence>
<accession>A0A9Q1KAI3</accession>
<evidence type="ECO:0000313" key="13">
    <source>
        <dbReference type="Proteomes" id="UP001153076"/>
    </source>
</evidence>
<keyword evidence="3" id="KW-0677">Repeat</keyword>
<evidence type="ECO:0000256" key="3">
    <source>
        <dbReference type="ARBA" id="ARBA00022737"/>
    </source>
</evidence>
<dbReference type="InterPro" id="IPR013087">
    <property type="entry name" value="Znf_C2H2_type"/>
</dbReference>
<dbReference type="SMART" id="SM00355">
    <property type="entry name" value="ZnF_C2H2"/>
    <property type="match status" value="2"/>
</dbReference>
<dbReference type="GO" id="GO:0008270">
    <property type="term" value="F:zinc ion binding"/>
    <property type="evidence" value="ECO:0007669"/>
    <property type="project" value="UniProtKB-KW"/>
</dbReference>
<keyword evidence="7" id="KW-0804">Transcription</keyword>
<keyword evidence="5" id="KW-0862">Zinc</keyword>
<evidence type="ECO:0000256" key="9">
    <source>
        <dbReference type="PROSITE-ProRule" id="PRU00042"/>
    </source>
</evidence>
<evidence type="ECO:0000313" key="12">
    <source>
        <dbReference type="EMBL" id="KAJ8439910.1"/>
    </source>
</evidence>
<evidence type="ECO:0000256" key="6">
    <source>
        <dbReference type="ARBA" id="ARBA00023015"/>
    </source>
</evidence>
<gene>
    <name evidence="12" type="ORF">Cgig2_003976</name>
</gene>
<evidence type="ECO:0000256" key="5">
    <source>
        <dbReference type="ARBA" id="ARBA00022833"/>
    </source>
</evidence>
<dbReference type="OrthoDB" id="9411774at2759"/>
<evidence type="ECO:0000256" key="10">
    <source>
        <dbReference type="SAM" id="MobiDB-lite"/>
    </source>
</evidence>
<keyword evidence="13" id="KW-1185">Reference proteome</keyword>
<keyword evidence="6" id="KW-0805">Transcription regulation</keyword>
<dbReference type="GO" id="GO:0005634">
    <property type="term" value="C:nucleus"/>
    <property type="evidence" value="ECO:0007669"/>
    <property type="project" value="UniProtKB-SubCell"/>
</dbReference>
<keyword evidence="4 9" id="KW-0863">Zinc-finger</keyword>
<feature type="compositionally biased region" description="Acidic residues" evidence="10">
    <location>
        <begin position="190"/>
        <end position="209"/>
    </location>
</feature>
<name>A0A9Q1KAI3_9CARY</name>
<feature type="region of interest" description="Disordered" evidence="10">
    <location>
        <begin position="189"/>
        <end position="221"/>
    </location>
</feature>
<dbReference type="PROSITE" id="PS50157">
    <property type="entry name" value="ZINC_FINGER_C2H2_2"/>
    <property type="match status" value="1"/>
</dbReference>
<dbReference type="AlphaFoldDB" id="A0A9Q1KAI3"/>
<organism evidence="12 13">
    <name type="scientific">Carnegiea gigantea</name>
    <dbReference type="NCBI Taxonomy" id="171969"/>
    <lineage>
        <taxon>Eukaryota</taxon>
        <taxon>Viridiplantae</taxon>
        <taxon>Streptophyta</taxon>
        <taxon>Embryophyta</taxon>
        <taxon>Tracheophyta</taxon>
        <taxon>Spermatophyta</taxon>
        <taxon>Magnoliopsida</taxon>
        <taxon>eudicotyledons</taxon>
        <taxon>Gunneridae</taxon>
        <taxon>Pentapetalae</taxon>
        <taxon>Caryophyllales</taxon>
        <taxon>Cactineae</taxon>
        <taxon>Cactaceae</taxon>
        <taxon>Cactoideae</taxon>
        <taxon>Echinocereeae</taxon>
        <taxon>Carnegiea</taxon>
    </lineage>
</organism>